<evidence type="ECO:0000256" key="4">
    <source>
        <dbReference type="ARBA" id="ARBA00022741"/>
    </source>
</evidence>
<evidence type="ECO:0000256" key="5">
    <source>
        <dbReference type="ARBA" id="ARBA00022840"/>
    </source>
</evidence>
<dbReference type="PRINTS" id="PR00315">
    <property type="entry name" value="ELONGATNFCT"/>
</dbReference>
<evidence type="ECO:0000256" key="1">
    <source>
        <dbReference type="ARBA" id="ARBA00012391"/>
    </source>
</evidence>
<dbReference type="Gene3D" id="3.40.50.300">
    <property type="entry name" value="P-loop containing nucleotide triphosphate hydrolases"/>
    <property type="match status" value="2"/>
</dbReference>
<dbReference type="InterPro" id="IPR044139">
    <property type="entry name" value="CysN_NoDQ_III"/>
</dbReference>
<dbReference type="NCBIfam" id="TIGR02034">
    <property type="entry name" value="CysN"/>
    <property type="match status" value="1"/>
</dbReference>
<dbReference type="RefSeq" id="WP_326926224.1">
    <property type="nucleotide sequence ID" value="NZ_CP123443.1"/>
</dbReference>
<dbReference type="InterPro" id="IPR027417">
    <property type="entry name" value="P-loop_NTPase"/>
</dbReference>
<reference evidence="9 10" key="1">
    <citation type="submission" date="2023-04" db="EMBL/GenBank/DDBJ databases">
        <title>Spirochaete genome identified in red abalone sample constitutes a novel genus.</title>
        <authorList>
            <person name="Sharma S.P."/>
            <person name="Purcell C.M."/>
            <person name="Hyde J.R."/>
            <person name="Severin A.J."/>
        </authorList>
    </citation>
    <scope>NUCLEOTIDE SEQUENCE [LARGE SCALE GENOMIC DNA]</scope>
    <source>
        <strain evidence="9 10">SP-2023</strain>
    </source>
</reference>
<evidence type="ECO:0000313" key="10">
    <source>
        <dbReference type="Proteomes" id="UP001228690"/>
    </source>
</evidence>
<dbReference type="InterPro" id="IPR009000">
    <property type="entry name" value="Transl_B-barrel_sf"/>
</dbReference>
<dbReference type="PANTHER" id="PTHR23115">
    <property type="entry name" value="TRANSLATION FACTOR"/>
    <property type="match status" value="1"/>
</dbReference>
<evidence type="ECO:0000256" key="7">
    <source>
        <dbReference type="SAM" id="MobiDB-lite"/>
    </source>
</evidence>
<keyword evidence="2" id="KW-0808">Transferase</keyword>
<evidence type="ECO:0000256" key="2">
    <source>
        <dbReference type="ARBA" id="ARBA00022679"/>
    </source>
</evidence>
<dbReference type="SUPFAM" id="SSF50465">
    <property type="entry name" value="EF-Tu/eEF-1alpha/eIF2-gamma C-terminal domain"/>
    <property type="match status" value="1"/>
</dbReference>
<keyword evidence="6" id="KW-0342">GTP-binding</keyword>
<evidence type="ECO:0000256" key="3">
    <source>
        <dbReference type="ARBA" id="ARBA00022695"/>
    </source>
</evidence>
<dbReference type="PROSITE" id="PS51722">
    <property type="entry name" value="G_TR_2"/>
    <property type="match status" value="1"/>
</dbReference>
<dbReference type="InterPro" id="IPR054696">
    <property type="entry name" value="GTP-eEF1A_C"/>
</dbReference>
<dbReference type="Gene3D" id="2.40.30.10">
    <property type="entry name" value="Translation factors"/>
    <property type="match status" value="2"/>
</dbReference>
<dbReference type="InterPro" id="IPR009001">
    <property type="entry name" value="Transl_elong_EF1A/Init_IF2_C"/>
</dbReference>
<dbReference type="SUPFAM" id="SSF50447">
    <property type="entry name" value="Translation proteins"/>
    <property type="match status" value="1"/>
</dbReference>
<dbReference type="Proteomes" id="UP001228690">
    <property type="component" value="Chromosome"/>
</dbReference>
<name>A0ABY8MDL1_9SPIO</name>
<dbReference type="EC" id="2.7.7.4" evidence="1"/>
<evidence type="ECO:0000259" key="8">
    <source>
        <dbReference type="PROSITE" id="PS51722"/>
    </source>
</evidence>
<dbReference type="CDD" id="cd04095">
    <property type="entry name" value="CysN_NoDQ_III"/>
    <property type="match status" value="1"/>
</dbReference>
<dbReference type="EMBL" id="CP123443">
    <property type="protein sequence ID" value="WGK68059.1"/>
    <property type="molecule type" value="Genomic_DNA"/>
</dbReference>
<keyword evidence="10" id="KW-1185">Reference proteome</keyword>
<protein>
    <recommendedName>
        <fullName evidence="1">sulfate adenylyltransferase</fullName>
        <ecNumber evidence="1">2.7.7.4</ecNumber>
    </recommendedName>
</protein>
<accession>A0ABY8MDL1</accession>
<feature type="region of interest" description="Disordered" evidence="7">
    <location>
        <begin position="512"/>
        <end position="537"/>
    </location>
</feature>
<keyword evidence="5" id="KW-0067">ATP-binding</keyword>
<keyword evidence="3" id="KW-0548">Nucleotidyltransferase</keyword>
<keyword evidence="4" id="KW-0547">Nucleotide-binding</keyword>
<dbReference type="InterPro" id="IPR050100">
    <property type="entry name" value="TRAFAC_GTPase_members"/>
</dbReference>
<dbReference type="Pfam" id="PF00009">
    <property type="entry name" value="GTP_EFTU"/>
    <property type="match status" value="1"/>
</dbReference>
<dbReference type="InterPro" id="IPR011779">
    <property type="entry name" value="SO4_adenylTrfase_lsu"/>
</dbReference>
<feature type="domain" description="Tr-type G" evidence="8">
    <location>
        <begin position="11"/>
        <end position="222"/>
    </location>
</feature>
<dbReference type="PROSITE" id="PS00301">
    <property type="entry name" value="G_TR_1"/>
    <property type="match status" value="1"/>
</dbReference>
<dbReference type="Pfam" id="PF22594">
    <property type="entry name" value="GTP-eEF1A_C"/>
    <property type="match status" value="1"/>
</dbReference>
<sequence length="633" mass="71257">MGRKDSQEQQREQFNVVVVGHVDHGKSTVIGRLLADTGSLPEGKLEQVRAMCARNAKPFEYAFLLDALQNEQNQGITIDTARCFFKSAKRDYIIIDAPGHIEFLKNMVTGAARAEAAILVIDAKEGVQENSRRHGYMLSMLGVRQVVVLINKMDLIGYDQKRFESIRDEYRAFLQQINIEPRTFLPVSAFYGQNLCQPSAEMPWFDEGHLLSVMDNFEKEQSSAARPLRFPVQDIYKFTEKGDDRRICAGRVESGRIREGDDVLFLPSGKRAVVAGIEEFNAPKLREVTAGRSIGFTLEPEVYIKQGELMVHAAEDSLKPQVNKALRVNLFWMGRRPMVPGKKYKLKIATAEHSVRLKTVYNVLDASELSSVQSKQQIDLHDVADCVLESLSPVAFDPVQEVPQTGRFVIVDEYDIAGGGIILDFAEEDESLLQRHIREREAFWRRSSLTSGLRSARYNQRAILVIISCEDRALGNTYAAALEEKLFGQGYYVYYLAPRNMRISQQVQLSQAEQVGEDTKPDKTKQEQQLQHGPLAGQAERTESLQRLGETAHMFCDSGAILVTTLSRLDRDELQLLNTLNSPYEQLVIQVGQGYLPDDAVHLSLAPTLAVADGVEELARVLAKRNILLDYYL</sequence>
<organism evidence="9 10">
    <name type="scientific">Candidatus Haliotispira prima</name>
    <dbReference type="NCBI Taxonomy" id="3034016"/>
    <lineage>
        <taxon>Bacteria</taxon>
        <taxon>Pseudomonadati</taxon>
        <taxon>Spirochaetota</taxon>
        <taxon>Spirochaetia</taxon>
        <taxon>Spirochaetales</taxon>
        <taxon>Spirochaetaceae</taxon>
        <taxon>Candidatus Haliotispira</taxon>
    </lineage>
</organism>
<dbReference type="SUPFAM" id="SSF52540">
    <property type="entry name" value="P-loop containing nucleoside triphosphate hydrolases"/>
    <property type="match status" value="1"/>
</dbReference>
<dbReference type="InterPro" id="IPR031157">
    <property type="entry name" value="G_TR_CS"/>
</dbReference>
<dbReference type="InterPro" id="IPR000795">
    <property type="entry name" value="T_Tr_GTP-bd_dom"/>
</dbReference>
<feature type="compositionally biased region" description="Basic and acidic residues" evidence="7">
    <location>
        <begin position="517"/>
        <end position="526"/>
    </location>
</feature>
<evidence type="ECO:0000256" key="6">
    <source>
        <dbReference type="ARBA" id="ARBA00023134"/>
    </source>
</evidence>
<gene>
    <name evidence="9" type="ORF">P0082_06140</name>
</gene>
<evidence type="ECO:0000313" key="9">
    <source>
        <dbReference type="EMBL" id="WGK68059.1"/>
    </source>
</evidence>
<proteinExistence type="predicted"/>